<dbReference type="AlphaFoldDB" id="A0A6M3LPA2"/>
<dbReference type="EMBL" id="MT143362">
    <property type="protein sequence ID" value="QJA96009.1"/>
    <property type="molecule type" value="Genomic_DNA"/>
</dbReference>
<dbReference type="EMBL" id="MT142168">
    <property type="protein sequence ID" value="QJA75530.1"/>
    <property type="molecule type" value="Genomic_DNA"/>
</dbReference>
<evidence type="ECO:0000313" key="2">
    <source>
        <dbReference type="EMBL" id="QJA96009.1"/>
    </source>
</evidence>
<organism evidence="2">
    <name type="scientific">viral metagenome</name>
    <dbReference type="NCBI Taxonomy" id="1070528"/>
    <lineage>
        <taxon>unclassified sequences</taxon>
        <taxon>metagenomes</taxon>
        <taxon>organismal metagenomes</taxon>
    </lineage>
</organism>
<name>A0A6M3LPA2_9ZZZZ</name>
<sequence length="59" mass="7014">MDNAGWVDKFLTLRAEIDRLKPFEDIVKEIELILGDSRKVNESIPDIVKRLRDNQRLQY</sequence>
<gene>
    <name evidence="1" type="ORF">MM415A01765_0027</name>
    <name evidence="2" type="ORF">MM415B05011_0006</name>
</gene>
<evidence type="ECO:0000313" key="1">
    <source>
        <dbReference type="EMBL" id="QJA75530.1"/>
    </source>
</evidence>
<reference evidence="2" key="1">
    <citation type="submission" date="2020-03" db="EMBL/GenBank/DDBJ databases">
        <title>The deep terrestrial virosphere.</title>
        <authorList>
            <person name="Holmfeldt K."/>
            <person name="Nilsson E."/>
            <person name="Simone D."/>
            <person name="Lopez-Fernandez M."/>
            <person name="Wu X."/>
            <person name="de Brujin I."/>
            <person name="Lundin D."/>
            <person name="Andersson A."/>
            <person name="Bertilsson S."/>
            <person name="Dopson M."/>
        </authorList>
    </citation>
    <scope>NUCLEOTIDE SEQUENCE</scope>
    <source>
        <strain evidence="1">MM415A01765</strain>
        <strain evidence="2">MM415B05011</strain>
    </source>
</reference>
<protein>
    <submittedName>
        <fullName evidence="2">Uncharacterized protein</fullName>
    </submittedName>
</protein>
<accession>A0A6M3LPA2</accession>
<proteinExistence type="predicted"/>